<evidence type="ECO:0000313" key="1">
    <source>
        <dbReference type="EMBL" id="TKA65356.1"/>
    </source>
</evidence>
<dbReference type="STRING" id="331657.A0A4U0WS16"/>
<dbReference type="Gene3D" id="1.10.1420.10">
    <property type="match status" value="1"/>
</dbReference>
<name>A0A4U0WS16_9PEZI</name>
<comment type="caution">
    <text evidence="1">The sequence shown here is derived from an EMBL/GenBank/DDBJ whole genome shotgun (WGS) entry which is preliminary data.</text>
</comment>
<gene>
    <name evidence="1" type="ORF">B0A49_08109</name>
</gene>
<accession>A0A4U0WS16</accession>
<protein>
    <submittedName>
        <fullName evidence="1">Uncharacterized protein</fullName>
    </submittedName>
</protein>
<dbReference type="Proteomes" id="UP000308768">
    <property type="component" value="Unassembled WGS sequence"/>
</dbReference>
<sequence length="170" mass="19438">MYCDCLTSLRDIFQEVAGAERLAIWNKILDKFEGYRFAQIGKRITEVVDFEESTQQHRTVVKTGVDEELDNMKRTYDGIDNLLSEVARHIAEGVPSDLRSDLNVIYFPQIGFLVAMMLDEETGCGVYEGGIADPWERMFTTGNCVYYKNKEVSEMDILRTYILVDEPGVV</sequence>
<dbReference type="AlphaFoldDB" id="A0A4U0WS16"/>
<proteinExistence type="predicted"/>
<organism evidence="1 2">
    <name type="scientific">Cryomyces minteri</name>
    <dbReference type="NCBI Taxonomy" id="331657"/>
    <lineage>
        <taxon>Eukaryota</taxon>
        <taxon>Fungi</taxon>
        <taxon>Dikarya</taxon>
        <taxon>Ascomycota</taxon>
        <taxon>Pezizomycotina</taxon>
        <taxon>Dothideomycetes</taxon>
        <taxon>Dothideomycetes incertae sedis</taxon>
        <taxon>Cryomyces</taxon>
    </lineage>
</organism>
<dbReference type="InterPro" id="IPR036187">
    <property type="entry name" value="DNA_mismatch_repair_MutS_sf"/>
</dbReference>
<keyword evidence="2" id="KW-1185">Reference proteome</keyword>
<reference evidence="1 2" key="1">
    <citation type="submission" date="2017-03" db="EMBL/GenBank/DDBJ databases">
        <title>Genomes of endolithic fungi from Antarctica.</title>
        <authorList>
            <person name="Coleine C."/>
            <person name="Masonjones S."/>
            <person name="Stajich J.E."/>
        </authorList>
    </citation>
    <scope>NUCLEOTIDE SEQUENCE [LARGE SCALE GENOMIC DNA]</scope>
    <source>
        <strain evidence="1 2">CCFEE 5187</strain>
    </source>
</reference>
<dbReference type="OrthoDB" id="29596at2759"/>
<dbReference type="SUPFAM" id="SSF48334">
    <property type="entry name" value="DNA repair protein MutS, domain III"/>
    <property type="match status" value="1"/>
</dbReference>
<evidence type="ECO:0000313" key="2">
    <source>
        <dbReference type="Proteomes" id="UP000308768"/>
    </source>
</evidence>
<dbReference type="EMBL" id="NAJN01001150">
    <property type="protein sequence ID" value="TKA65356.1"/>
    <property type="molecule type" value="Genomic_DNA"/>
</dbReference>